<dbReference type="REBASE" id="405024">
    <property type="entry name" value="M.Mla7911ORF432P"/>
</dbReference>
<dbReference type="SUPFAM" id="SSF53335">
    <property type="entry name" value="S-adenosyl-L-methionine-dependent methyltransferases"/>
    <property type="match status" value="1"/>
</dbReference>
<gene>
    <name evidence="1" type="ORF">NCTC7911_00432</name>
</gene>
<evidence type="ECO:0000313" key="2">
    <source>
        <dbReference type="Proteomes" id="UP000254107"/>
    </source>
</evidence>
<organism evidence="1 2">
    <name type="scientific">Moraxella lacunata</name>
    <dbReference type="NCBI Taxonomy" id="477"/>
    <lineage>
        <taxon>Bacteria</taxon>
        <taxon>Pseudomonadati</taxon>
        <taxon>Pseudomonadota</taxon>
        <taxon>Gammaproteobacteria</taxon>
        <taxon>Moraxellales</taxon>
        <taxon>Moraxellaceae</taxon>
        <taxon>Moraxella</taxon>
    </lineage>
</organism>
<proteinExistence type="predicted"/>
<dbReference type="InterPro" id="IPR029063">
    <property type="entry name" value="SAM-dependent_MTases_sf"/>
</dbReference>
<reference evidence="1 2" key="1">
    <citation type="submission" date="2018-06" db="EMBL/GenBank/DDBJ databases">
        <authorList>
            <consortium name="Pathogen Informatics"/>
            <person name="Doyle S."/>
        </authorList>
    </citation>
    <scope>NUCLEOTIDE SEQUENCE [LARGE SCALE GENOMIC DNA]</scope>
    <source>
        <strain evidence="1 2">NCTC7911</strain>
    </source>
</reference>
<protein>
    <recommendedName>
        <fullName evidence="3">Site-specific DNA methylase</fullName>
    </recommendedName>
</protein>
<keyword evidence="2" id="KW-1185">Reference proteome</keyword>
<dbReference type="EMBL" id="UGQC01000001">
    <property type="protein sequence ID" value="STY99064.1"/>
    <property type="molecule type" value="Genomic_DNA"/>
</dbReference>
<accession>A0A378QFM2</accession>
<evidence type="ECO:0000313" key="1">
    <source>
        <dbReference type="EMBL" id="STY99064.1"/>
    </source>
</evidence>
<dbReference type="AlphaFoldDB" id="A0A378QFM2"/>
<dbReference type="GeneID" id="302269097"/>
<sequence length="277" mass="32114">MTKAYQKAPLPFVGQKRMFLKEFRKILDKIPNDGENWTIIDVFGGNGLLANNAKAYKPKATVIYNDFDGYTKRLAHIDDINRLRAILFDLTKDVPRQKRIPDELKERILQVIAKFGGYIDVRSVSTWLLFSGKQIAHIGELGDHQMYNTVRTSDYDNADGYLDGLIVTHESFDTLIPKFANTPNTLLLLDPPYICTEQKAYAMTGYFGMTKFLRLIKLVRPPYLFFSSTRSELLDYMDYLKDCEPAMWECIGDFEKVSVNSHINYNSEYEDNMIYRF</sequence>
<dbReference type="Proteomes" id="UP000254107">
    <property type="component" value="Unassembled WGS sequence"/>
</dbReference>
<name>A0A378QFM2_MORLA</name>
<dbReference type="RefSeq" id="WP_115247170.1">
    <property type="nucleotide sequence ID" value="NZ_UGQC01000001.1"/>
</dbReference>
<evidence type="ECO:0008006" key="3">
    <source>
        <dbReference type="Google" id="ProtNLM"/>
    </source>
</evidence>